<dbReference type="OrthoDB" id="152360at2"/>
<dbReference type="AlphaFoldDB" id="D1C9V6"/>
<keyword evidence="1" id="KW-0472">Membrane</keyword>
<name>D1C9V6_SPHTD</name>
<evidence type="ECO:0000313" key="4">
    <source>
        <dbReference type="Proteomes" id="UP000002027"/>
    </source>
</evidence>
<accession>D1C9V6</accession>
<organism evidence="3 4">
    <name type="scientific">Sphaerobacter thermophilus (strain ATCC 49802 / DSM 20745 / KCCM 41009 / NCIMB 13125 / S 6022)</name>
    <dbReference type="NCBI Taxonomy" id="479434"/>
    <lineage>
        <taxon>Bacteria</taxon>
        <taxon>Pseudomonadati</taxon>
        <taxon>Thermomicrobiota</taxon>
        <taxon>Thermomicrobia</taxon>
        <taxon>Sphaerobacterales</taxon>
        <taxon>Sphaerobacterineae</taxon>
        <taxon>Sphaerobacteraceae</taxon>
        <taxon>Sphaerobacter</taxon>
    </lineage>
</organism>
<sequence>MHSHRPGRRYTAGQAIVEFAIAGIVFFLIVFGTVDFGRAIFMYSELTNAVREGARYAQIHPTQTAGIKDVVVNKSPGLGIRAADVTVSCSPAGCQPGGTVQVTARMHFQAVTQSLLGIRPLTLQASAENVIE</sequence>
<feature type="transmembrane region" description="Helical" evidence="1">
    <location>
        <begin position="12"/>
        <end position="34"/>
    </location>
</feature>
<keyword evidence="1" id="KW-0812">Transmembrane</keyword>
<keyword evidence="4" id="KW-1185">Reference proteome</keyword>
<feature type="domain" description="TadE-like" evidence="2">
    <location>
        <begin position="13"/>
        <end position="55"/>
    </location>
</feature>
<dbReference type="HOGENOM" id="CLU_122851_2_0_0"/>
<dbReference type="InParanoid" id="D1C9V6"/>
<reference evidence="4" key="1">
    <citation type="submission" date="2009-11" db="EMBL/GenBank/DDBJ databases">
        <title>The complete chromosome 2 of Sphaerobacter thermophilus DSM 20745.</title>
        <authorList>
            <person name="Lucas S."/>
            <person name="Copeland A."/>
            <person name="Lapidus A."/>
            <person name="Glavina del Rio T."/>
            <person name="Dalin E."/>
            <person name="Tice H."/>
            <person name="Bruce D."/>
            <person name="Goodwin L."/>
            <person name="Pitluck S."/>
            <person name="Kyrpides N."/>
            <person name="Mavromatis K."/>
            <person name="Ivanova N."/>
            <person name="Mikhailova N."/>
            <person name="LaButti K.M."/>
            <person name="Clum A."/>
            <person name="Sun H.I."/>
            <person name="Brettin T."/>
            <person name="Detter J.C."/>
            <person name="Han C."/>
            <person name="Larimer F."/>
            <person name="Land M."/>
            <person name="Hauser L."/>
            <person name="Markowitz V."/>
            <person name="Cheng J.F."/>
            <person name="Hugenholtz P."/>
            <person name="Woyke T."/>
            <person name="Wu D."/>
            <person name="Steenblock K."/>
            <person name="Schneider S."/>
            <person name="Pukall R."/>
            <person name="Goeker M."/>
            <person name="Klenk H.P."/>
            <person name="Eisen J.A."/>
        </authorList>
    </citation>
    <scope>NUCLEOTIDE SEQUENCE [LARGE SCALE GENOMIC DNA]</scope>
    <source>
        <strain evidence="4">ATCC 49802 / DSM 20745 / S 6022</strain>
    </source>
</reference>
<evidence type="ECO:0000313" key="3">
    <source>
        <dbReference type="EMBL" id="ACZ40599.1"/>
    </source>
</evidence>
<proteinExistence type="predicted"/>
<keyword evidence="1" id="KW-1133">Transmembrane helix</keyword>
<evidence type="ECO:0000256" key="1">
    <source>
        <dbReference type="SAM" id="Phobius"/>
    </source>
</evidence>
<dbReference type="KEGG" id="sti:Sthe_3199"/>
<gene>
    <name evidence="3" type="ordered locus">Sthe_3199</name>
</gene>
<protein>
    <submittedName>
        <fullName evidence="3">TadE family protein</fullName>
    </submittedName>
</protein>
<dbReference type="Proteomes" id="UP000002027">
    <property type="component" value="Chromosome 2"/>
</dbReference>
<evidence type="ECO:0000259" key="2">
    <source>
        <dbReference type="Pfam" id="PF07811"/>
    </source>
</evidence>
<dbReference type="Pfam" id="PF07811">
    <property type="entry name" value="TadE"/>
    <property type="match status" value="1"/>
</dbReference>
<dbReference type="EMBL" id="CP001824">
    <property type="protein sequence ID" value="ACZ40599.1"/>
    <property type="molecule type" value="Genomic_DNA"/>
</dbReference>
<reference evidence="3 4" key="2">
    <citation type="journal article" date="2010" name="Stand. Genomic Sci.">
        <title>Complete genome sequence of Desulfohalobium retbaense type strain (HR(100)).</title>
        <authorList>
            <person name="Spring S."/>
            <person name="Nolan M."/>
            <person name="Lapidus A."/>
            <person name="Glavina Del Rio T."/>
            <person name="Copeland A."/>
            <person name="Tice H."/>
            <person name="Cheng J.F."/>
            <person name="Lucas S."/>
            <person name="Land M."/>
            <person name="Chen F."/>
            <person name="Bruce D."/>
            <person name="Goodwin L."/>
            <person name="Pitluck S."/>
            <person name="Ivanova N."/>
            <person name="Mavromatis K."/>
            <person name="Mikhailova N."/>
            <person name="Pati A."/>
            <person name="Chen A."/>
            <person name="Palaniappan K."/>
            <person name="Hauser L."/>
            <person name="Chang Y.J."/>
            <person name="Jeffries C.D."/>
            <person name="Munk C."/>
            <person name="Kiss H."/>
            <person name="Chain P."/>
            <person name="Han C."/>
            <person name="Brettin T."/>
            <person name="Detter J.C."/>
            <person name="Schuler E."/>
            <person name="Goker M."/>
            <person name="Rohde M."/>
            <person name="Bristow J."/>
            <person name="Eisen J.A."/>
            <person name="Markowitz V."/>
            <person name="Hugenholtz P."/>
            <person name="Kyrpides N.C."/>
            <person name="Klenk H.P."/>
        </authorList>
    </citation>
    <scope>NUCLEOTIDE SEQUENCE [LARGE SCALE GENOMIC DNA]</scope>
    <source>
        <strain evidence="4">ATCC 49802 / DSM 20745 / S 6022</strain>
    </source>
</reference>
<dbReference type="eggNOG" id="COG4961">
    <property type="taxonomic scope" value="Bacteria"/>
</dbReference>
<dbReference type="RefSeq" id="WP_012873634.1">
    <property type="nucleotide sequence ID" value="NC_013524.1"/>
</dbReference>
<dbReference type="STRING" id="479434.Sthe_3199"/>
<dbReference type="InterPro" id="IPR012495">
    <property type="entry name" value="TadE-like_dom"/>
</dbReference>